<dbReference type="RefSeq" id="WP_092078413.1">
    <property type="nucleotide sequence ID" value="NZ_FMZW01000001.1"/>
</dbReference>
<keyword evidence="2" id="KW-0503">Monooxygenase</keyword>
<dbReference type="AlphaFoldDB" id="A0A1G6J0I1"/>
<evidence type="ECO:0000313" key="5">
    <source>
        <dbReference type="Proteomes" id="UP000199245"/>
    </source>
</evidence>
<reference evidence="4 5" key="1">
    <citation type="submission" date="2016-10" db="EMBL/GenBank/DDBJ databases">
        <authorList>
            <person name="de Groot N.N."/>
        </authorList>
    </citation>
    <scope>NUCLEOTIDE SEQUENCE [LARGE SCALE GENOMIC DNA]</scope>
    <source>
        <strain evidence="4 5">R5</strain>
    </source>
</reference>
<dbReference type="PRINTS" id="PR00420">
    <property type="entry name" value="RNGMNOXGNASE"/>
</dbReference>
<evidence type="ECO:0000256" key="1">
    <source>
        <dbReference type="ARBA" id="ARBA00023002"/>
    </source>
</evidence>
<evidence type="ECO:0000256" key="2">
    <source>
        <dbReference type="ARBA" id="ARBA00023033"/>
    </source>
</evidence>
<dbReference type="InterPro" id="IPR002938">
    <property type="entry name" value="FAD-bd"/>
</dbReference>
<dbReference type="GO" id="GO:0071949">
    <property type="term" value="F:FAD binding"/>
    <property type="evidence" value="ECO:0007669"/>
    <property type="project" value="InterPro"/>
</dbReference>
<dbReference type="InterPro" id="IPR036188">
    <property type="entry name" value="FAD/NAD-bd_sf"/>
</dbReference>
<dbReference type="PANTHER" id="PTHR13789">
    <property type="entry name" value="MONOOXYGENASE"/>
    <property type="match status" value="1"/>
</dbReference>
<dbReference type="PANTHER" id="PTHR13789:SF309">
    <property type="entry name" value="PUTATIVE (AFU_ORTHOLOGUE AFUA_6G14510)-RELATED"/>
    <property type="match status" value="1"/>
</dbReference>
<dbReference type="Gene3D" id="3.50.50.60">
    <property type="entry name" value="FAD/NAD(P)-binding domain"/>
    <property type="match status" value="1"/>
</dbReference>
<feature type="domain" description="FAD-binding" evidence="3">
    <location>
        <begin position="8"/>
        <end position="352"/>
    </location>
</feature>
<dbReference type="EMBL" id="FMZW01000001">
    <property type="protein sequence ID" value="SDC12259.1"/>
    <property type="molecule type" value="Genomic_DNA"/>
</dbReference>
<keyword evidence="1" id="KW-0560">Oxidoreductase</keyword>
<dbReference type="Proteomes" id="UP000199245">
    <property type="component" value="Unassembled WGS sequence"/>
</dbReference>
<proteinExistence type="predicted"/>
<accession>A0A1G6J0I1</accession>
<gene>
    <name evidence="4" type="ORF">SAMN05216337_1001303</name>
</gene>
<sequence length="399" mass="43357">MTSRPRKALIIGAGIAGPVTAMFLTRAGIETELYEAWPYSTGIGGGLQIAPNGMHVLAELGVADELIRNGSIAESFDFYSQGGKKLGSLNQNMQQRFGQPAVNMCRATLNETLIDKAWASNVSVFFEKKLVKIEDRGDQPVIAYFNDGTTAEGDFVIGADGVHSAVRRHVIPDGPAPFDTGLIGFGGFVPRAVIEKLPIGRRVATTFGQSGFFGYGMCSPDPDTGAMWWSTQPSHGMTAAAYRLRSQDAIRQHLRDFHAGWHAPIPEIIEAAQNIVVTDTLDVATLPTWSRKRTLLIGDAAHATSPHAGQGASLALEDALRLGILMRDGQELGMTFQAFEHERRPRAEKIVAIARRNGNSKRELSPTGAWLRDHMLKLLLPVSSKGMDFMYAYNPRAAA</sequence>
<dbReference type="Pfam" id="PF01494">
    <property type="entry name" value="FAD_binding_3"/>
    <property type="match status" value="1"/>
</dbReference>
<organism evidence="4 5">
    <name type="scientific">Bradyrhizobium brasilense</name>
    <dbReference type="NCBI Taxonomy" id="1419277"/>
    <lineage>
        <taxon>Bacteria</taxon>
        <taxon>Pseudomonadati</taxon>
        <taxon>Pseudomonadota</taxon>
        <taxon>Alphaproteobacteria</taxon>
        <taxon>Hyphomicrobiales</taxon>
        <taxon>Nitrobacteraceae</taxon>
        <taxon>Bradyrhizobium</taxon>
    </lineage>
</organism>
<evidence type="ECO:0000313" key="4">
    <source>
        <dbReference type="EMBL" id="SDC12259.1"/>
    </source>
</evidence>
<dbReference type="InterPro" id="IPR050493">
    <property type="entry name" value="FAD-dep_Monooxygenase_BioMet"/>
</dbReference>
<name>A0A1G6J0I1_9BRAD</name>
<dbReference type="GO" id="GO:0004497">
    <property type="term" value="F:monooxygenase activity"/>
    <property type="evidence" value="ECO:0007669"/>
    <property type="project" value="UniProtKB-KW"/>
</dbReference>
<dbReference type="SUPFAM" id="SSF51905">
    <property type="entry name" value="FAD/NAD(P)-binding domain"/>
    <property type="match status" value="1"/>
</dbReference>
<protein>
    <submittedName>
        <fullName evidence="4">2-polyprenyl-6-methoxyphenol hydroxylase</fullName>
    </submittedName>
</protein>
<evidence type="ECO:0000259" key="3">
    <source>
        <dbReference type="Pfam" id="PF01494"/>
    </source>
</evidence>
<dbReference type="FunFam" id="3.50.50.60:FF:000156">
    <property type="entry name" value="Salicylate hydroxylase, putative"/>
    <property type="match status" value="1"/>
</dbReference>